<proteinExistence type="predicted"/>
<dbReference type="AlphaFoldDB" id="A0A1S0U9M4"/>
<protein>
    <submittedName>
        <fullName evidence="1">Uncharacterized protein</fullName>
    </submittedName>
</protein>
<name>A0A1S0U9M4_LOALO</name>
<dbReference type="KEGG" id="loa:LOAG_01255"/>
<accession>A0A1S0U9M4</accession>
<gene>
    <name evidence="1" type="ORF">LOAG_01255</name>
</gene>
<evidence type="ECO:0000313" key="1">
    <source>
        <dbReference type="EMBL" id="EFO27226.1"/>
    </source>
</evidence>
<reference evidence="1" key="1">
    <citation type="submission" date="2012-04" db="EMBL/GenBank/DDBJ databases">
        <title>The Genome Sequence of Loa loa.</title>
        <authorList>
            <consortium name="The Broad Institute Genome Sequencing Platform"/>
            <consortium name="Broad Institute Genome Sequencing Center for Infectious Disease"/>
            <person name="Nutman T.B."/>
            <person name="Fink D.L."/>
            <person name="Russ C."/>
            <person name="Young S."/>
            <person name="Zeng Q."/>
            <person name="Gargeya S."/>
            <person name="Alvarado L."/>
            <person name="Berlin A."/>
            <person name="Chapman S.B."/>
            <person name="Chen Z."/>
            <person name="Freedman E."/>
            <person name="Gellesch M."/>
            <person name="Goldberg J."/>
            <person name="Griggs A."/>
            <person name="Gujja S."/>
            <person name="Heilman E.R."/>
            <person name="Heiman D."/>
            <person name="Howarth C."/>
            <person name="Mehta T."/>
            <person name="Neiman D."/>
            <person name="Pearson M."/>
            <person name="Roberts A."/>
            <person name="Saif S."/>
            <person name="Shea T."/>
            <person name="Shenoy N."/>
            <person name="Sisk P."/>
            <person name="Stolte C."/>
            <person name="Sykes S."/>
            <person name="White J."/>
            <person name="Yandava C."/>
            <person name="Haas B."/>
            <person name="Henn M.R."/>
            <person name="Nusbaum C."/>
            <person name="Birren B."/>
        </authorList>
    </citation>
    <scope>NUCLEOTIDE SEQUENCE [LARGE SCALE GENOMIC DNA]</scope>
</reference>
<dbReference type="RefSeq" id="XP_003136842.1">
    <property type="nucleotide sequence ID" value="XM_003136794.1"/>
</dbReference>
<sequence length="158" mass="18486">MILVIHSMTIANLKLMKQNYLIRRTDVPELNQGIIIHTLNPRLSITKSDELINHYVLFSYTENISLLSGNSSFHLQITWHHIEMPEKKLIFFGRHQKHRNPNLRISVKQMIICSTGAFMTKFRAYLITADRNTVQVRNDFMVQKLGGNEYFTDLNIKV</sequence>
<organism evidence="1">
    <name type="scientific">Loa loa</name>
    <name type="common">Eye worm</name>
    <name type="synonym">Filaria loa</name>
    <dbReference type="NCBI Taxonomy" id="7209"/>
    <lineage>
        <taxon>Eukaryota</taxon>
        <taxon>Metazoa</taxon>
        <taxon>Ecdysozoa</taxon>
        <taxon>Nematoda</taxon>
        <taxon>Chromadorea</taxon>
        <taxon>Rhabditida</taxon>
        <taxon>Spirurina</taxon>
        <taxon>Spiruromorpha</taxon>
        <taxon>Filarioidea</taxon>
        <taxon>Onchocercidae</taxon>
        <taxon>Loa</taxon>
    </lineage>
</organism>
<dbReference type="GeneID" id="9938627"/>
<dbReference type="CTD" id="9938627"/>
<dbReference type="EMBL" id="JH712083">
    <property type="protein sequence ID" value="EFO27226.1"/>
    <property type="molecule type" value="Genomic_DNA"/>
</dbReference>
<dbReference type="InParanoid" id="A0A1S0U9M4"/>